<proteinExistence type="predicted"/>
<dbReference type="RefSeq" id="WP_035457076.1">
    <property type="nucleotide sequence ID" value="NZ_AZDC01000117.1"/>
</dbReference>
<organism evidence="1 2">
    <name type="scientific">Loigolactobacillus coryniformis subsp. torquens DSM 20004 = KCTC 3535</name>
    <dbReference type="NCBI Taxonomy" id="1423822"/>
    <lineage>
        <taxon>Bacteria</taxon>
        <taxon>Bacillati</taxon>
        <taxon>Bacillota</taxon>
        <taxon>Bacilli</taxon>
        <taxon>Lactobacillales</taxon>
        <taxon>Lactobacillaceae</taxon>
        <taxon>Loigolactobacillus</taxon>
    </lineage>
</organism>
<gene>
    <name evidence="1" type="ORF">LC20004_03880</name>
</gene>
<dbReference type="Proteomes" id="UP000223559">
    <property type="component" value="Chromosome"/>
</dbReference>
<keyword evidence="2" id="KW-1185">Reference proteome</keyword>
<dbReference type="KEGG" id="lcy:LC20004_03880"/>
<name>A0A2D1KLR9_9LACO</name>
<protein>
    <submittedName>
        <fullName evidence="1">Uncharacterized protein</fullName>
    </submittedName>
</protein>
<evidence type="ECO:0000313" key="2">
    <source>
        <dbReference type="Proteomes" id="UP000223559"/>
    </source>
</evidence>
<dbReference type="AlphaFoldDB" id="A0A2D1KLR9"/>
<dbReference type="EMBL" id="CP017697">
    <property type="protein sequence ID" value="ATO43090.1"/>
    <property type="molecule type" value="Genomic_DNA"/>
</dbReference>
<dbReference type="OrthoDB" id="2299514at2"/>
<sequence length="147" mass="15785">MLNRHNILFIYLVFLGLQFVAIDSFCPNTPVGDSTIAIVGESDDGKAGSTGNKGKTGLVGQRGKAGHSAAVVQAAKKRSSELKQQVAALEKKELSVKGLAMMIFGLETIMTLPLVVFSVMSLNLEAKQARQRAQRKAKCAVTMRAYT</sequence>
<evidence type="ECO:0000313" key="1">
    <source>
        <dbReference type="EMBL" id="ATO43090.1"/>
    </source>
</evidence>
<reference evidence="1 2" key="1">
    <citation type="submission" date="2016-10" db="EMBL/GenBank/DDBJ databases">
        <title>The whole genome sequencing and assembly of L. cotyniformis subsp. torquens DSM 20004 strain.</title>
        <authorList>
            <person name="Park M.-K."/>
            <person name="Lee Y.-J."/>
            <person name="Yi H."/>
            <person name="Bahn Y.-S."/>
            <person name="Kim J.F."/>
            <person name="Lee D.-W."/>
        </authorList>
    </citation>
    <scope>NUCLEOTIDE SEQUENCE [LARGE SCALE GENOMIC DNA]</scope>
    <source>
        <strain evidence="1 2">DSM 20004</strain>
    </source>
</reference>
<accession>A0A2D1KLR9</accession>